<proteinExistence type="predicted"/>
<dbReference type="RefSeq" id="WP_004571086.1">
    <property type="nucleotide sequence ID" value="NZ_CH724148.1"/>
</dbReference>
<dbReference type="AlphaFoldDB" id="A4C1W9"/>
<evidence type="ECO:0000313" key="1">
    <source>
        <dbReference type="EMBL" id="EAR12122.1"/>
    </source>
</evidence>
<reference evidence="1 2" key="1">
    <citation type="submission" date="2006-02" db="EMBL/GenBank/DDBJ databases">
        <authorList>
            <person name="Murray A."/>
            <person name="Staley J."/>
            <person name="Ferriera S."/>
            <person name="Johnson J."/>
            <person name="Kravitz S."/>
            <person name="Halpern A."/>
            <person name="Remington K."/>
            <person name="Beeson K."/>
            <person name="Tran B."/>
            <person name="Rogers Y.-H."/>
            <person name="Friedman R."/>
            <person name="Venter J.C."/>
        </authorList>
    </citation>
    <scope>NUCLEOTIDE SEQUENCE [LARGE SCALE GENOMIC DNA]</scope>
    <source>
        <strain evidence="1 2">23-P</strain>
    </source>
</reference>
<dbReference type="Proteomes" id="UP000003053">
    <property type="component" value="Unassembled WGS sequence"/>
</dbReference>
<name>A4C1W9_9FLAO</name>
<keyword evidence="2" id="KW-1185">Reference proteome</keyword>
<protein>
    <submittedName>
        <fullName evidence="1">Uncharacterized protein</fullName>
    </submittedName>
</protein>
<accession>A4C1W9</accession>
<organism evidence="1 2">
    <name type="scientific">Polaribacter irgensii 23-P</name>
    <dbReference type="NCBI Taxonomy" id="313594"/>
    <lineage>
        <taxon>Bacteria</taxon>
        <taxon>Pseudomonadati</taxon>
        <taxon>Bacteroidota</taxon>
        <taxon>Flavobacteriia</taxon>
        <taxon>Flavobacteriales</taxon>
        <taxon>Flavobacteriaceae</taxon>
    </lineage>
</organism>
<evidence type="ECO:0000313" key="2">
    <source>
        <dbReference type="Proteomes" id="UP000003053"/>
    </source>
</evidence>
<dbReference type="EMBL" id="AAOG01000003">
    <property type="protein sequence ID" value="EAR12122.1"/>
    <property type="molecule type" value="Genomic_DNA"/>
</dbReference>
<dbReference type="HOGENOM" id="CLU_3138986_0_0_10"/>
<comment type="caution">
    <text evidence="1">The sequence shown here is derived from an EMBL/GenBank/DDBJ whole genome shotgun (WGS) entry which is preliminary data.</text>
</comment>
<gene>
    <name evidence="1" type="ORF">PI23P_12332</name>
</gene>
<sequence>MSLVYISYDNDVAFKKAVKEALGITVYAKNDGTILEVATTISANVYWFF</sequence>